<sequence length="107" mass="11818">METKDLGFGVGKHELSISFRVGLRSGPLFKFRYRSNEPCRPFDMSLKTGTGIFDSVTVKFGSVSGGSPKSMGSMYLAVEAETMRRETEMATTVLSIWFSLSLESLDC</sequence>
<proteinExistence type="predicted"/>
<organism evidence="1 2">
    <name type="scientific">Striga asiatica</name>
    <name type="common">Asiatic witchweed</name>
    <name type="synonym">Buchnera asiatica</name>
    <dbReference type="NCBI Taxonomy" id="4170"/>
    <lineage>
        <taxon>Eukaryota</taxon>
        <taxon>Viridiplantae</taxon>
        <taxon>Streptophyta</taxon>
        <taxon>Embryophyta</taxon>
        <taxon>Tracheophyta</taxon>
        <taxon>Spermatophyta</taxon>
        <taxon>Magnoliopsida</taxon>
        <taxon>eudicotyledons</taxon>
        <taxon>Gunneridae</taxon>
        <taxon>Pentapetalae</taxon>
        <taxon>asterids</taxon>
        <taxon>lamiids</taxon>
        <taxon>Lamiales</taxon>
        <taxon>Orobanchaceae</taxon>
        <taxon>Buchnereae</taxon>
        <taxon>Striga</taxon>
    </lineage>
</organism>
<dbReference type="Proteomes" id="UP000325081">
    <property type="component" value="Unassembled WGS sequence"/>
</dbReference>
<protein>
    <submittedName>
        <fullName evidence="1">ENTH/VHS family protein</fullName>
    </submittedName>
</protein>
<evidence type="ECO:0000313" key="2">
    <source>
        <dbReference type="Proteomes" id="UP000325081"/>
    </source>
</evidence>
<evidence type="ECO:0000313" key="1">
    <source>
        <dbReference type="EMBL" id="GER45460.1"/>
    </source>
</evidence>
<dbReference type="AlphaFoldDB" id="A0A5A7QK72"/>
<name>A0A5A7QK72_STRAF</name>
<accession>A0A5A7QK72</accession>
<keyword evidence="2" id="KW-1185">Reference proteome</keyword>
<reference evidence="2" key="1">
    <citation type="journal article" date="2019" name="Curr. Biol.">
        <title>Genome Sequence of Striga asiatica Provides Insight into the Evolution of Plant Parasitism.</title>
        <authorList>
            <person name="Yoshida S."/>
            <person name="Kim S."/>
            <person name="Wafula E.K."/>
            <person name="Tanskanen J."/>
            <person name="Kim Y.M."/>
            <person name="Honaas L."/>
            <person name="Yang Z."/>
            <person name="Spallek T."/>
            <person name="Conn C.E."/>
            <person name="Ichihashi Y."/>
            <person name="Cheong K."/>
            <person name="Cui S."/>
            <person name="Der J.P."/>
            <person name="Gundlach H."/>
            <person name="Jiao Y."/>
            <person name="Hori C."/>
            <person name="Ishida J.K."/>
            <person name="Kasahara H."/>
            <person name="Kiba T."/>
            <person name="Kim M.S."/>
            <person name="Koo N."/>
            <person name="Laohavisit A."/>
            <person name="Lee Y.H."/>
            <person name="Lumba S."/>
            <person name="McCourt P."/>
            <person name="Mortimer J.C."/>
            <person name="Mutuku J.M."/>
            <person name="Nomura T."/>
            <person name="Sasaki-Sekimoto Y."/>
            <person name="Seto Y."/>
            <person name="Wang Y."/>
            <person name="Wakatake T."/>
            <person name="Sakakibara H."/>
            <person name="Demura T."/>
            <person name="Yamaguchi S."/>
            <person name="Yoneyama K."/>
            <person name="Manabe R.I."/>
            <person name="Nelson D.C."/>
            <person name="Schulman A.H."/>
            <person name="Timko M.P."/>
            <person name="dePamphilis C.W."/>
            <person name="Choi D."/>
            <person name="Shirasu K."/>
        </authorList>
    </citation>
    <scope>NUCLEOTIDE SEQUENCE [LARGE SCALE GENOMIC DNA]</scope>
    <source>
        <strain evidence="2">cv. UVA1</strain>
    </source>
</reference>
<dbReference type="EMBL" id="BKCP01007182">
    <property type="protein sequence ID" value="GER45460.1"/>
    <property type="molecule type" value="Genomic_DNA"/>
</dbReference>
<comment type="caution">
    <text evidence="1">The sequence shown here is derived from an EMBL/GenBank/DDBJ whole genome shotgun (WGS) entry which is preliminary data.</text>
</comment>
<gene>
    <name evidence="1" type="ORF">STAS_22405</name>
</gene>